<reference evidence="3" key="2">
    <citation type="submission" date="2022-06" db="UniProtKB">
        <authorList>
            <consortium name="EnsemblMetazoa"/>
        </authorList>
    </citation>
    <scope>IDENTIFICATION</scope>
    <source>
        <strain evidence="3">PS312</strain>
    </source>
</reference>
<comment type="similarity">
    <text evidence="1 2">Belongs to the serpin family.</text>
</comment>
<gene>
    <name evidence="3" type="primary">WBGene00272525</name>
</gene>
<dbReference type="GO" id="GO:0004867">
    <property type="term" value="F:serine-type endopeptidase inhibitor activity"/>
    <property type="evidence" value="ECO:0007669"/>
    <property type="project" value="InterPro"/>
</dbReference>
<dbReference type="Proteomes" id="UP000005239">
    <property type="component" value="Unassembled WGS sequence"/>
</dbReference>
<dbReference type="InterPro" id="IPR000215">
    <property type="entry name" value="Serpin_fam"/>
</dbReference>
<dbReference type="PANTHER" id="PTHR11461">
    <property type="entry name" value="SERINE PROTEASE INHIBITOR, SERPIN"/>
    <property type="match status" value="1"/>
</dbReference>
<dbReference type="AlphaFoldDB" id="A0A2A6C2D3"/>
<evidence type="ECO:0000313" key="4">
    <source>
        <dbReference type="Proteomes" id="UP000005239"/>
    </source>
</evidence>
<sequence>MVCATALLSSSLALSLLHHSTPPSQSFVISPYSLDTALSVIHDGAGGPTQQELTDLLLKGCTPAEVTAHYSSLALSLLANNVSGVTFKSANRFYVSESTSLKKEYEAEVVANYQVKVEKVNFREKAAVASQINSFVNDATEGMIKQVVDSQSMDPDTMAMFVNAIYFLGKWKFTLSKPYTYTFKGIAGNRTMDFMKREEVLRVNLDSEFGDALILPYKDESYKFFFLMPKETSNINTLRDSLTGKELLDILRNAVETEIDVGSSNSANFSKISSTPLEVSTIKHFAIIEVTEEGTKAAAATVIGMNRVSAAVLRPNPVLIIDRPFLYGIMRNEDILFIGQYV</sequence>
<accession>A0A8R1YPR0</accession>
<organism evidence="3 4">
    <name type="scientific">Pristionchus pacificus</name>
    <name type="common">Parasitic nematode worm</name>
    <dbReference type="NCBI Taxonomy" id="54126"/>
    <lineage>
        <taxon>Eukaryota</taxon>
        <taxon>Metazoa</taxon>
        <taxon>Ecdysozoa</taxon>
        <taxon>Nematoda</taxon>
        <taxon>Chromadorea</taxon>
        <taxon>Rhabditida</taxon>
        <taxon>Rhabditina</taxon>
        <taxon>Diplogasteromorpha</taxon>
        <taxon>Diplogasteroidea</taxon>
        <taxon>Neodiplogasteridae</taxon>
        <taxon>Pristionchus</taxon>
    </lineage>
</organism>
<dbReference type="Gene3D" id="3.30.497.10">
    <property type="entry name" value="Antithrombin, subunit I, domain 2"/>
    <property type="match status" value="1"/>
</dbReference>
<dbReference type="Gene3D" id="2.30.39.10">
    <property type="entry name" value="Alpha-1-antitrypsin, domain 1"/>
    <property type="match status" value="1"/>
</dbReference>
<dbReference type="GO" id="GO:0005615">
    <property type="term" value="C:extracellular space"/>
    <property type="evidence" value="ECO:0000318"/>
    <property type="project" value="GO_Central"/>
</dbReference>
<evidence type="ECO:0000313" key="3">
    <source>
        <dbReference type="EnsemblMetazoa" id="PPA34156.1"/>
    </source>
</evidence>
<protein>
    <submittedName>
        <fullName evidence="3">SERPIN domain-containing protein</fullName>
    </submittedName>
</protein>
<name>A0A2A6C2D3_PRIPA</name>
<evidence type="ECO:0000256" key="2">
    <source>
        <dbReference type="RuleBase" id="RU000411"/>
    </source>
</evidence>
<dbReference type="InterPro" id="IPR042178">
    <property type="entry name" value="Serpin_sf_1"/>
</dbReference>
<dbReference type="InterPro" id="IPR023796">
    <property type="entry name" value="Serpin_dom"/>
</dbReference>
<dbReference type="Gene3D" id="6.20.40.10">
    <property type="match status" value="1"/>
</dbReference>
<keyword evidence="4" id="KW-1185">Reference proteome</keyword>
<dbReference type="CDD" id="cd00172">
    <property type="entry name" value="serpin"/>
    <property type="match status" value="1"/>
</dbReference>
<dbReference type="InterPro" id="IPR036186">
    <property type="entry name" value="Serpin_sf"/>
</dbReference>
<dbReference type="FunFam" id="3.30.497.10:FF:000099">
    <property type="entry name" value="Uncharacterized protein"/>
    <property type="match status" value="1"/>
</dbReference>
<dbReference type="SMART" id="SM00093">
    <property type="entry name" value="SERPIN"/>
    <property type="match status" value="1"/>
</dbReference>
<dbReference type="EnsemblMetazoa" id="PPA34156.1">
    <property type="protein sequence ID" value="PPA34156.1"/>
    <property type="gene ID" value="WBGene00272525"/>
</dbReference>
<dbReference type="Pfam" id="PF00079">
    <property type="entry name" value="Serpin"/>
    <property type="match status" value="2"/>
</dbReference>
<evidence type="ECO:0000256" key="1">
    <source>
        <dbReference type="ARBA" id="ARBA00009500"/>
    </source>
</evidence>
<reference evidence="4" key="1">
    <citation type="journal article" date="2008" name="Nat. Genet.">
        <title>The Pristionchus pacificus genome provides a unique perspective on nematode lifestyle and parasitism.</title>
        <authorList>
            <person name="Dieterich C."/>
            <person name="Clifton S.W."/>
            <person name="Schuster L.N."/>
            <person name="Chinwalla A."/>
            <person name="Delehaunty K."/>
            <person name="Dinkelacker I."/>
            <person name="Fulton L."/>
            <person name="Fulton R."/>
            <person name="Godfrey J."/>
            <person name="Minx P."/>
            <person name="Mitreva M."/>
            <person name="Roeseler W."/>
            <person name="Tian H."/>
            <person name="Witte H."/>
            <person name="Yang S.P."/>
            <person name="Wilson R.K."/>
            <person name="Sommer R.J."/>
        </authorList>
    </citation>
    <scope>NUCLEOTIDE SEQUENCE [LARGE SCALE GENOMIC DNA]</scope>
    <source>
        <strain evidence="4">PS312</strain>
    </source>
</reference>
<proteinExistence type="inferred from homology"/>
<dbReference type="SUPFAM" id="SSF56574">
    <property type="entry name" value="Serpins"/>
    <property type="match status" value="1"/>
</dbReference>
<dbReference type="PROSITE" id="PS00284">
    <property type="entry name" value="SERPIN"/>
    <property type="match status" value="1"/>
</dbReference>
<dbReference type="PANTHER" id="PTHR11461:SF211">
    <property type="entry name" value="GH10112P-RELATED"/>
    <property type="match status" value="1"/>
</dbReference>
<dbReference type="InterPro" id="IPR042185">
    <property type="entry name" value="Serpin_sf_2"/>
</dbReference>
<accession>A0A2A6C2D3</accession>
<dbReference type="InterPro" id="IPR023795">
    <property type="entry name" value="Serpin_CS"/>
</dbReference>
<dbReference type="OrthoDB" id="9518664at2759"/>